<dbReference type="AlphaFoldDB" id="A0A931DX19"/>
<comment type="caution">
    <text evidence="3">The sequence shown here is derived from an EMBL/GenBank/DDBJ whole genome shotgun (WGS) entry which is preliminary data.</text>
</comment>
<dbReference type="InterPro" id="IPR007527">
    <property type="entry name" value="Znf_SWIM"/>
</dbReference>
<sequence>MCNNPTRPPVVEWIRSIGEAGLAVRADIKSFMYSRDLMDTDMTALRSTPDTFHAQVQGTYPYVVTFRWRESSIREEPSVSCTCPVVATWCKHAVAVAMRLMREPEWQFTIARPEVTDAALERMSRHDLLKLINSLRQEYPPIEATVTTLAMPHWYAKTKDLVEVQEAIERARETKDPADWMIAVNRIYSACQPANGVPLLRALERVILDMNDCALQQALRPTDLHHVIDTAYRHHISLCRFVEPEPEHLREWLLETYFAPGPFVPTEFDEYSQWLDDDDVRQLLSDAYAKFPLHPERVHNLACDVAIYFDDVEELQRLVADADYQDQLFWYYDESCMFTEAEELLERALDPRDTVTFTPEFLLDSCQRYFDEDADYRFFLYRFLLDPTVQSFSNLTHAHNVTFERAMEAAAGHDSSDEFALIAATTFDRFDTGFDAITNGAPSAELVDDFAEKVGIAYDPEWAVGLMFSNSVRIIKESANPRVTVGRLWELRQKLASPTAPNSDEALMAWHSNMKAFREQALGDPVLSIALEEWGL</sequence>
<evidence type="ECO:0000313" key="4">
    <source>
        <dbReference type="Proteomes" id="UP000658613"/>
    </source>
</evidence>
<organism evidence="3 4">
    <name type="scientific">Corynebacterium aquatimens</name>
    <dbReference type="NCBI Taxonomy" id="1190508"/>
    <lineage>
        <taxon>Bacteria</taxon>
        <taxon>Bacillati</taxon>
        <taxon>Actinomycetota</taxon>
        <taxon>Actinomycetes</taxon>
        <taxon>Mycobacteriales</taxon>
        <taxon>Corynebacteriaceae</taxon>
        <taxon>Corynebacterium</taxon>
    </lineage>
</organism>
<keyword evidence="1" id="KW-0862">Zinc</keyword>
<gene>
    <name evidence="3" type="ORF">IW254_002098</name>
</gene>
<evidence type="ECO:0000313" key="3">
    <source>
        <dbReference type="EMBL" id="MBG6123129.1"/>
    </source>
</evidence>
<protein>
    <recommendedName>
        <fullName evidence="2">SWIM-type domain-containing protein</fullName>
    </recommendedName>
</protein>
<dbReference type="EMBL" id="JADOUE010000001">
    <property type="protein sequence ID" value="MBG6123129.1"/>
    <property type="molecule type" value="Genomic_DNA"/>
</dbReference>
<name>A0A931DX19_9CORY</name>
<accession>A0A931DX19</accession>
<dbReference type="Proteomes" id="UP000658613">
    <property type="component" value="Unassembled WGS sequence"/>
</dbReference>
<reference evidence="3" key="1">
    <citation type="submission" date="2020-11" db="EMBL/GenBank/DDBJ databases">
        <title>Sequencing the genomes of 1000 actinobacteria strains.</title>
        <authorList>
            <person name="Klenk H.-P."/>
        </authorList>
    </citation>
    <scope>NUCLEOTIDE SEQUENCE</scope>
    <source>
        <strain evidence="3">DSM 45632</strain>
    </source>
</reference>
<keyword evidence="1" id="KW-0863">Zinc-finger</keyword>
<dbReference type="RefSeq" id="WP_196825406.1">
    <property type="nucleotide sequence ID" value="NZ_CP046980.1"/>
</dbReference>
<keyword evidence="1" id="KW-0479">Metal-binding</keyword>
<feature type="domain" description="SWIM-type" evidence="2">
    <location>
        <begin position="62"/>
        <end position="101"/>
    </location>
</feature>
<keyword evidence="4" id="KW-1185">Reference proteome</keyword>
<evidence type="ECO:0000259" key="2">
    <source>
        <dbReference type="PROSITE" id="PS50966"/>
    </source>
</evidence>
<dbReference type="GO" id="GO:0008270">
    <property type="term" value="F:zinc ion binding"/>
    <property type="evidence" value="ECO:0007669"/>
    <property type="project" value="UniProtKB-KW"/>
</dbReference>
<evidence type="ECO:0000256" key="1">
    <source>
        <dbReference type="PROSITE-ProRule" id="PRU00325"/>
    </source>
</evidence>
<dbReference type="PROSITE" id="PS50966">
    <property type="entry name" value="ZF_SWIM"/>
    <property type="match status" value="1"/>
</dbReference>
<proteinExistence type="predicted"/>